<accession>A0AAX2LVL1</accession>
<reference evidence="8 9" key="1">
    <citation type="submission" date="2018-06" db="EMBL/GenBank/DDBJ databases">
        <authorList>
            <consortium name="Pathogen Informatics"/>
            <person name="Doyle S."/>
        </authorList>
    </citation>
    <scope>NUCLEOTIDE SEQUENCE [LARGE SCALE GENOMIC DNA]</scope>
    <source>
        <strain evidence="8 9">NCTC11327</strain>
    </source>
</reference>
<dbReference type="Pfam" id="PF25944">
    <property type="entry name" value="Beta-barrel_RND"/>
    <property type="match status" value="1"/>
</dbReference>
<feature type="domain" description="Multidrug resistance protein MdtA-like barrel-sandwich hybrid" evidence="5">
    <location>
        <begin position="66"/>
        <end position="195"/>
    </location>
</feature>
<evidence type="ECO:0000259" key="5">
    <source>
        <dbReference type="Pfam" id="PF25917"/>
    </source>
</evidence>
<name>A0AAX2LVL1_VIBFL</name>
<feature type="domain" description="Multidrug resistance protein MdtA-like alpha-helical hairpin" evidence="4">
    <location>
        <begin position="104"/>
        <end position="173"/>
    </location>
</feature>
<gene>
    <name evidence="8" type="primary">bepF_2</name>
    <name evidence="8" type="ORF">NCTC11327_04053</name>
</gene>
<dbReference type="Gene3D" id="2.40.50.100">
    <property type="match status" value="1"/>
</dbReference>
<evidence type="ECO:0000259" key="7">
    <source>
        <dbReference type="Pfam" id="PF25967"/>
    </source>
</evidence>
<dbReference type="GO" id="GO:0015562">
    <property type="term" value="F:efflux transmembrane transporter activity"/>
    <property type="evidence" value="ECO:0007669"/>
    <property type="project" value="InterPro"/>
</dbReference>
<dbReference type="EMBL" id="UHIP01000002">
    <property type="protein sequence ID" value="SUQ27182.1"/>
    <property type="molecule type" value="Genomic_DNA"/>
</dbReference>
<comment type="subcellular location">
    <subcellularLocation>
        <location evidence="1">Cell inner membrane</location>
        <topology evidence="1">Lipid-anchor</topology>
    </subcellularLocation>
</comment>
<evidence type="ECO:0000313" key="9">
    <source>
        <dbReference type="Proteomes" id="UP000254626"/>
    </source>
</evidence>
<organism evidence="8 9">
    <name type="scientific">Vibrio fluvialis</name>
    <dbReference type="NCBI Taxonomy" id="676"/>
    <lineage>
        <taxon>Bacteria</taxon>
        <taxon>Pseudomonadati</taxon>
        <taxon>Pseudomonadota</taxon>
        <taxon>Gammaproteobacteria</taxon>
        <taxon>Vibrionales</taxon>
        <taxon>Vibrionaceae</taxon>
        <taxon>Vibrio</taxon>
    </lineage>
</organism>
<dbReference type="InterPro" id="IPR058626">
    <property type="entry name" value="MdtA-like_b-barrel"/>
</dbReference>
<dbReference type="Pfam" id="PF25876">
    <property type="entry name" value="HH_MFP_RND"/>
    <property type="match status" value="1"/>
</dbReference>
<dbReference type="AlphaFoldDB" id="A0AAX2LVL1"/>
<dbReference type="InterPro" id="IPR058625">
    <property type="entry name" value="MdtA-like_BSH"/>
</dbReference>
<feature type="domain" description="Multidrug resistance protein MdtA-like beta-barrel" evidence="6">
    <location>
        <begin position="210"/>
        <end position="296"/>
    </location>
</feature>
<dbReference type="Gene3D" id="1.10.287.470">
    <property type="entry name" value="Helix hairpin bin"/>
    <property type="match status" value="1"/>
</dbReference>
<feature type="domain" description="Multidrug resistance protein MdtA-like C-terminal permuted SH3" evidence="7">
    <location>
        <begin position="302"/>
        <end position="363"/>
    </location>
</feature>
<dbReference type="Proteomes" id="UP000254626">
    <property type="component" value="Unassembled WGS sequence"/>
</dbReference>
<dbReference type="Gene3D" id="2.40.30.170">
    <property type="match status" value="1"/>
</dbReference>
<evidence type="ECO:0000256" key="2">
    <source>
        <dbReference type="ARBA" id="ARBA00009477"/>
    </source>
</evidence>
<evidence type="ECO:0000313" key="8">
    <source>
        <dbReference type="EMBL" id="SUQ27182.1"/>
    </source>
</evidence>
<feature type="signal peptide" evidence="3">
    <location>
        <begin position="1"/>
        <end position="22"/>
    </location>
</feature>
<evidence type="ECO:0000256" key="3">
    <source>
        <dbReference type="SAM" id="SignalP"/>
    </source>
</evidence>
<dbReference type="PROSITE" id="PS51257">
    <property type="entry name" value="PROKAR_LIPOPROTEIN"/>
    <property type="match status" value="1"/>
</dbReference>
<sequence>MKWFVMKKRTLFTAMTAVILLAGCQDSNPKAAQANSPLVVTKPVEVLAYQPSTTYIGRAEAMEDTAITAQVTGYLQARHFAEGQIVQQGQLLYSIEPSSFLAQVASAKASLAQAQAGLKKADMDFKRAQTLLPRGSISQSEFDTLNANLLGAEAAVEAAKAQLNLAQVSLSYTEIRAPFTGRISSSKVSQGDLLSPSTGVLTTLVSLDPIHTRFSVSERERLTFDIDKVKGDGSSEANGVEVQIILENGEAYPQLGKLDFLSNRIDVNTGTIAMRALVPNPEHRLLPGQHVKVMLRSKQASDVVVVPRKAVQMDLEGHYVMVLTDGDIAERRNVELGTQLPQGVVILEGLSTEDVIITQGLQRVRNGLTVRPQAATQE</sequence>
<dbReference type="PANTHER" id="PTHR30158">
    <property type="entry name" value="ACRA/E-RELATED COMPONENT OF DRUG EFFLUX TRANSPORTER"/>
    <property type="match status" value="1"/>
</dbReference>
<proteinExistence type="inferred from homology"/>
<dbReference type="Gene3D" id="2.40.420.20">
    <property type="match status" value="1"/>
</dbReference>
<dbReference type="InterPro" id="IPR058624">
    <property type="entry name" value="MdtA-like_HH"/>
</dbReference>
<dbReference type="InterPro" id="IPR058627">
    <property type="entry name" value="MdtA-like_C"/>
</dbReference>
<dbReference type="GO" id="GO:0046677">
    <property type="term" value="P:response to antibiotic"/>
    <property type="evidence" value="ECO:0007669"/>
    <property type="project" value="TreeGrafter"/>
</dbReference>
<protein>
    <submittedName>
        <fullName evidence="8">Multidrug efflux membrane fusion protein</fullName>
    </submittedName>
</protein>
<comment type="similarity">
    <text evidence="2">Belongs to the membrane fusion protein (MFP) (TC 8.A.1) family.</text>
</comment>
<dbReference type="Pfam" id="PF25967">
    <property type="entry name" value="RND-MFP_C"/>
    <property type="match status" value="1"/>
</dbReference>
<feature type="chain" id="PRO_5043791364" evidence="3">
    <location>
        <begin position="23"/>
        <end position="378"/>
    </location>
</feature>
<dbReference type="NCBIfam" id="TIGR01730">
    <property type="entry name" value="RND_mfp"/>
    <property type="match status" value="1"/>
</dbReference>
<keyword evidence="3" id="KW-0732">Signal</keyword>
<dbReference type="GO" id="GO:0005886">
    <property type="term" value="C:plasma membrane"/>
    <property type="evidence" value="ECO:0007669"/>
    <property type="project" value="TreeGrafter"/>
</dbReference>
<evidence type="ECO:0000256" key="1">
    <source>
        <dbReference type="ARBA" id="ARBA00004519"/>
    </source>
</evidence>
<dbReference type="PANTHER" id="PTHR30158:SF3">
    <property type="entry name" value="MULTIDRUG EFFLUX PUMP SUBUNIT ACRA-RELATED"/>
    <property type="match status" value="1"/>
</dbReference>
<comment type="caution">
    <text evidence="8">The sequence shown here is derived from an EMBL/GenBank/DDBJ whole genome shotgun (WGS) entry which is preliminary data.</text>
</comment>
<evidence type="ECO:0000259" key="6">
    <source>
        <dbReference type="Pfam" id="PF25944"/>
    </source>
</evidence>
<dbReference type="SUPFAM" id="SSF111369">
    <property type="entry name" value="HlyD-like secretion proteins"/>
    <property type="match status" value="1"/>
</dbReference>
<dbReference type="InterPro" id="IPR006143">
    <property type="entry name" value="RND_pump_MFP"/>
</dbReference>
<evidence type="ECO:0000259" key="4">
    <source>
        <dbReference type="Pfam" id="PF25876"/>
    </source>
</evidence>
<dbReference type="Pfam" id="PF25917">
    <property type="entry name" value="BSH_RND"/>
    <property type="match status" value="1"/>
</dbReference>